<accession>A0A2N1M807</accession>
<dbReference type="VEuPathDB" id="FungiDB:RhiirFUN_012299"/>
<reference evidence="1 2" key="1">
    <citation type="submission" date="2016-04" db="EMBL/GenBank/DDBJ databases">
        <title>Genome analyses suggest a sexual origin of heterokaryosis in a supposedly ancient asexual fungus.</title>
        <authorList>
            <person name="Ropars J."/>
            <person name="Sedzielewska K."/>
            <person name="Noel J."/>
            <person name="Charron P."/>
            <person name="Farinelli L."/>
            <person name="Marton T."/>
            <person name="Kruger M."/>
            <person name="Pelin A."/>
            <person name="Brachmann A."/>
            <person name="Corradi N."/>
        </authorList>
    </citation>
    <scope>NUCLEOTIDE SEQUENCE [LARGE SCALE GENOMIC DNA]</scope>
    <source>
        <strain evidence="1 2">C2</strain>
    </source>
</reference>
<comment type="caution">
    <text evidence="1">The sequence shown here is derived from an EMBL/GenBank/DDBJ whole genome shotgun (WGS) entry which is preliminary data.</text>
</comment>
<gene>
    <name evidence="1" type="ORF">RhiirC2_721008</name>
</gene>
<dbReference type="EMBL" id="LLXL01004112">
    <property type="protein sequence ID" value="PKK57770.1"/>
    <property type="molecule type" value="Genomic_DNA"/>
</dbReference>
<sequence length="115" mass="13829">MVDHKDIELAQVKVIKTALRKGKKYDNLAKNYGDYLKKLRAEKNLNDYIKTVAVKMFPNKEAYTLKLENYRKRYADNDLYASLEELYEFYYYIAKEKNHERSNDEIEQMLRAMSI</sequence>
<evidence type="ECO:0000313" key="2">
    <source>
        <dbReference type="Proteomes" id="UP000233469"/>
    </source>
</evidence>
<protein>
    <submittedName>
        <fullName evidence="1">Uncharacterized protein</fullName>
    </submittedName>
</protein>
<name>A0A2N1M807_9GLOM</name>
<dbReference type="VEuPathDB" id="FungiDB:RhiirA1_471777"/>
<dbReference type="VEuPathDB" id="FungiDB:FUN_024153"/>
<organism evidence="1 2">
    <name type="scientific">Rhizophagus irregularis</name>
    <dbReference type="NCBI Taxonomy" id="588596"/>
    <lineage>
        <taxon>Eukaryota</taxon>
        <taxon>Fungi</taxon>
        <taxon>Fungi incertae sedis</taxon>
        <taxon>Mucoromycota</taxon>
        <taxon>Glomeromycotina</taxon>
        <taxon>Glomeromycetes</taxon>
        <taxon>Glomerales</taxon>
        <taxon>Glomeraceae</taxon>
        <taxon>Rhizophagus</taxon>
    </lineage>
</organism>
<reference evidence="1 2" key="2">
    <citation type="submission" date="2017-10" db="EMBL/GenBank/DDBJ databases">
        <title>Extensive intraspecific genome diversity in a model arbuscular mycorrhizal fungus.</title>
        <authorList>
            <person name="Chen E.C.H."/>
            <person name="Morin E."/>
            <person name="Baudet D."/>
            <person name="Noel J."/>
            <person name="Ndikumana S."/>
            <person name="Charron P."/>
            <person name="St-Onge C."/>
            <person name="Giorgi J."/>
            <person name="Grigoriev I.V."/>
            <person name="Roux C."/>
            <person name="Martin F.M."/>
            <person name="Corradi N."/>
        </authorList>
    </citation>
    <scope>NUCLEOTIDE SEQUENCE [LARGE SCALE GENOMIC DNA]</scope>
    <source>
        <strain evidence="1 2">C2</strain>
    </source>
</reference>
<dbReference type="AlphaFoldDB" id="A0A2N1M807"/>
<dbReference type="Proteomes" id="UP000233469">
    <property type="component" value="Unassembled WGS sequence"/>
</dbReference>
<proteinExistence type="predicted"/>
<evidence type="ECO:0000313" key="1">
    <source>
        <dbReference type="EMBL" id="PKK57770.1"/>
    </source>
</evidence>